<feature type="domain" description="NAD-dependent epimerase/dehydratase" evidence="3">
    <location>
        <begin position="6"/>
        <end position="266"/>
    </location>
</feature>
<reference evidence="4" key="1">
    <citation type="journal article" date="2021" name="Nat. Commun.">
        <title>Genetic determinants of endophytism in the Arabidopsis root mycobiome.</title>
        <authorList>
            <person name="Mesny F."/>
            <person name="Miyauchi S."/>
            <person name="Thiergart T."/>
            <person name="Pickel B."/>
            <person name="Atanasova L."/>
            <person name="Karlsson M."/>
            <person name="Huettel B."/>
            <person name="Barry K.W."/>
            <person name="Haridas S."/>
            <person name="Chen C."/>
            <person name="Bauer D."/>
            <person name="Andreopoulos W."/>
            <person name="Pangilinan J."/>
            <person name="LaButti K."/>
            <person name="Riley R."/>
            <person name="Lipzen A."/>
            <person name="Clum A."/>
            <person name="Drula E."/>
            <person name="Henrissat B."/>
            <person name="Kohler A."/>
            <person name="Grigoriev I.V."/>
            <person name="Martin F.M."/>
            <person name="Hacquard S."/>
        </authorList>
    </citation>
    <scope>NUCLEOTIDE SEQUENCE</scope>
    <source>
        <strain evidence="4">MPI-CAGE-CH-0243</strain>
    </source>
</reference>
<evidence type="ECO:0000313" key="5">
    <source>
        <dbReference type="Proteomes" id="UP000700596"/>
    </source>
</evidence>
<evidence type="ECO:0000259" key="3">
    <source>
        <dbReference type="Pfam" id="PF01370"/>
    </source>
</evidence>
<evidence type="ECO:0000313" key="4">
    <source>
        <dbReference type="EMBL" id="KAH7111092.1"/>
    </source>
</evidence>
<evidence type="ECO:0000256" key="1">
    <source>
        <dbReference type="ARBA" id="ARBA00023002"/>
    </source>
</evidence>
<accession>A0A9P9I8R3</accession>
<dbReference type="InterPro" id="IPR036291">
    <property type="entry name" value="NAD(P)-bd_dom_sf"/>
</dbReference>
<dbReference type="PANTHER" id="PTHR10366:SF564">
    <property type="entry name" value="STEROL-4-ALPHA-CARBOXYLATE 3-DEHYDROGENASE, DECARBOXYLATING"/>
    <property type="match status" value="1"/>
</dbReference>
<keyword evidence="1" id="KW-0560">Oxidoreductase</keyword>
<evidence type="ECO:0000256" key="2">
    <source>
        <dbReference type="ARBA" id="ARBA00023445"/>
    </source>
</evidence>
<keyword evidence="5" id="KW-1185">Reference proteome</keyword>
<gene>
    <name evidence="4" type="ORF">B0J11DRAFT_543774</name>
</gene>
<dbReference type="SUPFAM" id="SSF51735">
    <property type="entry name" value="NAD(P)-binding Rossmann-fold domains"/>
    <property type="match status" value="1"/>
</dbReference>
<protein>
    <recommendedName>
        <fullName evidence="3">NAD-dependent epimerase/dehydratase domain-containing protein</fullName>
    </recommendedName>
</protein>
<organism evidence="4 5">
    <name type="scientific">Dendryphion nanum</name>
    <dbReference type="NCBI Taxonomy" id="256645"/>
    <lineage>
        <taxon>Eukaryota</taxon>
        <taxon>Fungi</taxon>
        <taxon>Dikarya</taxon>
        <taxon>Ascomycota</taxon>
        <taxon>Pezizomycotina</taxon>
        <taxon>Dothideomycetes</taxon>
        <taxon>Pleosporomycetidae</taxon>
        <taxon>Pleosporales</taxon>
        <taxon>Torulaceae</taxon>
        <taxon>Dendryphion</taxon>
    </lineage>
</organism>
<dbReference type="EMBL" id="JAGMWT010000025">
    <property type="protein sequence ID" value="KAH7111092.1"/>
    <property type="molecule type" value="Genomic_DNA"/>
</dbReference>
<dbReference type="GO" id="GO:0016616">
    <property type="term" value="F:oxidoreductase activity, acting on the CH-OH group of donors, NAD or NADP as acceptor"/>
    <property type="evidence" value="ECO:0007669"/>
    <property type="project" value="TreeGrafter"/>
</dbReference>
<dbReference type="AlphaFoldDB" id="A0A9P9I8R3"/>
<comment type="similarity">
    <text evidence="2">Belongs to the NAD(P)-dependent epimerase/dehydratase family. Dihydroflavonol-4-reductase subfamily.</text>
</comment>
<dbReference type="Pfam" id="PF01370">
    <property type="entry name" value="Epimerase"/>
    <property type="match status" value="1"/>
</dbReference>
<dbReference type="InterPro" id="IPR001509">
    <property type="entry name" value="Epimerase_deHydtase"/>
</dbReference>
<dbReference type="Proteomes" id="UP000700596">
    <property type="component" value="Unassembled WGS sequence"/>
</dbReference>
<proteinExistence type="inferred from homology"/>
<dbReference type="Gene3D" id="3.40.50.720">
    <property type="entry name" value="NAD(P)-binding Rossmann-like Domain"/>
    <property type="match status" value="1"/>
</dbReference>
<dbReference type="InterPro" id="IPR050425">
    <property type="entry name" value="NAD(P)_dehydrat-like"/>
</dbReference>
<comment type="caution">
    <text evidence="4">The sequence shown here is derived from an EMBL/GenBank/DDBJ whole genome shotgun (WGS) entry which is preliminary data.</text>
</comment>
<dbReference type="PANTHER" id="PTHR10366">
    <property type="entry name" value="NAD DEPENDENT EPIMERASE/DEHYDRATASE"/>
    <property type="match status" value="1"/>
</dbReference>
<sequence length="350" mass="37137">MSKGTVLITGLNGYIAGVTAKYFLDNGYSVRGTVRRSSSAKPIIEGPLKSYAQSGALSILEVPDITVAGAFDEAVKGVTAIAHLASPASFDLTDPEPVIKAAVDGTRTILKSALNAGPQLKAVVYLSSLVAVITQDPAPYTLTEKDWNQWAEPTVAAMGKETPGNVIYMASKTAAEKAFWKFRDENKPSFTQTAVNPVFVIGPPLIAPKTAVEISPTISAIWNTFRGGEFPAPGLTAGLGHTVDVRDVAAQVEYSIAHPKETNGERYLSSAAVATAQSNADILRKAFPNAKGRILEGTPGKGYNADHTLVDKENVQDVDGSKAKKLLKDGEYILHEKSVIDTAKSFAHLV</sequence>
<name>A0A9P9I8R3_9PLEO</name>
<dbReference type="OrthoDB" id="2735536at2759"/>